<name>A0ABP1NFY4_XYLVO</name>
<keyword evidence="4" id="KW-1185">Reference proteome</keyword>
<feature type="domain" description="C2H2-type" evidence="2">
    <location>
        <begin position="22"/>
        <end position="49"/>
    </location>
</feature>
<dbReference type="InterPro" id="IPR036236">
    <property type="entry name" value="Znf_C2H2_sf"/>
</dbReference>
<dbReference type="InterPro" id="IPR013087">
    <property type="entry name" value="Znf_C2H2_type"/>
</dbReference>
<dbReference type="SUPFAM" id="SSF57667">
    <property type="entry name" value="beta-beta-alpha zinc fingers"/>
    <property type="match status" value="1"/>
</dbReference>
<organism evidence="3 4">
    <name type="scientific">Xylocopa violacea</name>
    <name type="common">Violet carpenter bee</name>
    <name type="synonym">Apis violacea</name>
    <dbReference type="NCBI Taxonomy" id="135666"/>
    <lineage>
        <taxon>Eukaryota</taxon>
        <taxon>Metazoa</taxon>
        <taxon>Ecdysozoa</taxon>
        <taxon>Arthropoda</taxon>
        <taxon>Hexapoda</taxon>
        <taxon>Insecta</taxon>
        <taxon>Pterygota</taxon>
        <taxon>Neoptera</taxon>
        <taxon>Endopterygota</taxon>
        <taxon>Hymenoptera</taxon>
        <taxon>Apocrita</taxon>
        <taxon>Aculeata</taxon>
        <taxon>Apoidea</taxon>
        <taxon>Anthophila</taxon>
        <taxon>Apidae</taxon>
        <taxon>Xylocopa</taxon>
        <taxon>Xylocopa</taxon>
    </lineage>
</organism>
<proteinExistence type="predicted"/>
<dbReference type="PROSITE" id="PS50157">
    <property type="entry name" value="ZINC_FINGER_C2H2_2"/>
    <property type="match status" value="1"/>
</dbReference>
<dbReference type="Gene3D" id="3.30.160.60">
    <property type="entry name" value="Classic Zinc Finger"/>
    <property type="match status" value="1"/>
</dbReference>
<dbReference type="SMART" id="SM00355">
    <property type="entry name" value="ZnF_C2H2"/>
    <property type="match status" value="2"/>
</dbReference>
<comment type="caution">
    <text evidence="3">The sequence shown here is derived from an EMBL/GenBank/DDBJ whole genome shotgun (WGS) entry which is preliminary data.</text>
</comment>
<evidence type="ECO:0000256" key="1">
    <source>
        <dbReference type="PROSITE-ProRule" id="PRU00042"/>
    </source>
</evidence>
<keyword evidence="1" id="KW-0863">Zinc-finger</keyword>
<evidence type="ECO:0000313" key="4">
    <source>
        <dbReference type="Proteomes" id="UP001642520"/>
    </source>
</evidence>
<accession>A0ABP1NFY4</accession>
<keyword evidence="1" id="KW-0862">Zinc</keyword>
<dbReference type="EMBL" id="CAXAJV020001290">
    <property type="protein sequence ID" value="CAL7939898.1"/>
    <property type="molecule type" value="Genomic_DNA"/>
</dbReference>
<reference evidence="3 4" key="1">
    <citation type="submission" date="2024-08" db="EMBL/GenBank/DDBJ databases">
        <authorList>
            <person name="Will J Nash"/>
            <person name="Angela Man"/>
            <person name="Seanna McTaggart"/>
            <person name="Kendall Baker"/>
            <person name="Tom Barker"/>
            <person name="Leah Catchpole"/>
            <person name="Alex Durrant"/>
            <person name="Karim Gharbi"/>
            <person name="Naomi Irish"/>
            <person name="Gemy Kaithakottil"/>
            <person name="Debby Ku"/>
            <person name="Aaliyah Providence"/>
            <person name="Felix Shaw"/>
            <person name="David Swarbreck"/>
            <person name="Chris Watkins"/>
            <person name="Ann M. McCartney"/>
            <person name="Giulio Formenti"/>
            <person name="Alice Mouton"/>
            <person name="Noel Vella"/>
            <person name="Bjorn M von Reumont"/>
            <person name="Adriana Vella"/>
            <person name="Wilfried Haerty"/>
        </authorList>
    </citation>
    <scope>NUCLEOTIDE SEQUENCE [LARGE SCALE GENOMIC DNA]</scope>
</reference>
<dbReference type="Proteomes" id="UP001642520">
    <property type="component" value="Unassembled WGS sequence"/>
</dbReference>
<evidence type="ECO:0000259" key="2">
    <source>
        <dbReference type="PROSITE" id="PS50157"/>
    </source>
</evidence>
<protein>
    <recommendedName>
        <fullName evidence="2">C2H2-type domain-containing protein</fullName>
    </recommendedName>
</protein>
<evidence type="ECO:0000313" key="3">
    <source>
        <dbReference type="EMBL" id="CAL7939898.1"/>
    </source>
</evidence>
<gene>
    <name evidence="3" type="ORF">XYLVIOL_LOCUS4203</name>
</gene>
<sequence length="86" mass="10445">MLDSMMNSVARDRMPRRKSLLFYCPKCLRSFTLKGNRNRHYKYECGHEPRFKCPYCKLKSKQTSQIYSHIRKKHPYKTVCVIDLKR</sequence>
<keyword evidence="1" id="KW-0479">Metal-binding</keyword>